<comment type="caution">
    <text evidence="1">The sequence shown here is derived from an EMBL/GenBank/DDBJ whole genome shotgun (WGS) entry which is preliminary data.</text>
</comment>
<dbReference type="RefSeq" id="WP_094409087.1">
    <property type="nucleotide sequence ID" value="NZ_BMJZ01000001.1"/>
</dbReference>
<dbReference type="SUPFAM" id="SSF51604">
    <property type="entry name" value="Enolase C-terminal domain-like"/>
    <property type="match status" value="1"/>
</dbReference>
<dbReference type="Gene3D" id="3.20.20.120">
    <property type="entry name" value="Enolase-like C-terminal domain"/>
    <property type="match status" value="1"/>
</dbReference>
<name>A0A255XPJ3_9PROT</name>
<dbReference type="AlphaFoldDB" id="A0A255XPJ3"/>
<dbReference type="OrthoDB" id="7809546at2"/>
<dbReference type="Proteomes" id="UP000216361">
    <property type="component" value="Unassembled WGS sequence"/>
</dbReference>
<keyword evidence="2" id="KW-1185">Reference proteome</keyword>
<evidence type="ECO:0000313" key="2">
    <source>
        <dbReference type="Proteomes" id="UP000216361"/>
    </source>
</evidence>
<dbReference type="InterPro" id="IPR036849">
    <property type="entry name" value="Enolase-like_C_sf"/>
</dbReference>
<gene>
    <name evidence="1" type="ORF">CHR90_11255</name>
</gene>
<organism evidence="1 2">
    <name type="scientific">Elstera cyanobacteriorum</name>
    <dbReference type="NCBI Taxonomy" id="2022747"/>
    <lineage>
        <taxon>Bacteria</taxon>
        <taxon>Pseudomonadati</taxon>
        <taxon>Pseudomonadota</taxon>
        <taxon>Alphaproteobacteria</taxon>
        <taxon>Rhodospirillales</taxon>
        <taxon>Rhodospirillaceae</taxon>
        <taxon>Elstera</taxon>
    </lineage>
</organism>
<proteinExistence type="predicted"/>
<sequence>MPDSASRLSLIEADLFERPTHFRLPFRFGAVTVTEAPQAFVRTRIRLADGTEAVGQAAELMVPKWFDKNPALSNADNFNQLRQSLRIARDHLLAAGKQTAFGLSATVELAHHAACAKAGLGGLIASFGLALLDRAILDALCKAHGMTATAALQINLPGLDARTTPDLLGFDLTGFLAARTPAASIGMRHTVGMIDAITEAEKPADGPQDGLPNSLEGAIAAYGHRYFKIKLSGKADADLDRLVRIAALLDTLPEYHLTLDGNEQFPDAEAVIALWDKIEAEPRLARFRQAILFLEQPIARAQALAAPIHPLAQRVSVEIDESDGEMGAFATAKTLGYTGISSKSCKGFYRAVLNRARVQQWGRGFFMSAEDLTTQGGIAVQQDLLLAALIGAEHVERNGHHYVDGMSGASSTEQAAYLAHHPDLYTATADGRARIAIHNGAVSLASVLAAPGLGVAVEADWAALSPLAG</sequence>
<evidence type="ECO:0000313" key="1">
    <source>
        <dbReference type="EMBL" id="OYQ18822.1"/>
    </source>
</evidence>
<reference evidence="1 2" key="1">
    <citation type="submission" date="2017-07" db="EMBL/GenBank/DDBJ databases">
        <title>Elstera cyanobacteriorum sp. nov., a novel bacterium isolated from cyanobacterial aggregates in a eutrophic lake.</title>
        <authorList>
            <person name="Cai H."/>
        </authorList>
    </citation>
    <scope>NUCLEOTIDE SEQUENCE [LARGE SCALE GENOMIC DNA]</scope>
    <source>
        <strain evidence="1 2">TH019</strain>
    </source>
</reference>
<accession>A0A255XPJ3</accession>
<dbReference type="EMBL" id="NOXS01000032">
    <property type="protein sequence ID" value="OYQ18822.1"/>
    <property type="molecule type" value="Genomic_DNA"/>
</dbReference>
<protein>
    <submittedName>
        <fullName evidence="1">Mandelate racemase</fullName>
    </submittedName>
</protein>